<reference evidence="1" key="2">
    <citation type="submission" date="2025-09" db="UniProtKB">
        <authorList>
            <consortium name="Ensembl"/>
        </authorList>
    </citation>
    <scope>IDENTIFICATION</scope>
</reference>
<accession>A0A3B5KQV1</accession>
<protein>
    <recommendedName>
        <fullName evidence="3">C2H2-type domain-containing protein</fullName>
    </recommendedName>
</protein>
<dbReference type="GeneTree" id="ENSGT00390000000546"/>
<evidence type="ECO:0008006" key="3">
    <source>
        <dbReference type="Google" id="ProtNLM"/>
    </source>
</evidence>
<evidence type="ECO:0000313" key="2">
    <source>
        <dbReference type="Proteomes" id="UP000261380"/>
    </source>
</evidence>
<dbReference type="Proteomes" id="UP000261380">
    <property type="component" value="Unplaced"/>
</dbReference>
<organism evidence="1 2">
    <name type="scientific">Xiphophorus couchianus</name>
    <name type="common">Monterrey platyfish</name>
    <dbReference type="NCBI Taxonomy" id="32473"/>
    <lineage>
        <taxon>Eukaryota</taxon>
        <taxon>Metazoa</taxon>
        <taxon>Chordata</taxon>
        <taxon>Craniata</taxon>
        <taxon>Vertebrata</taxon>
        <taxon>Euteleostomi</taxon>
        <taxon>Actinopterygii</taxon>
        <taxon>Neopterygii</taxon>
        <taxon>Teleostei</taxon>
        <taxon>Neoteleostei</taxon>
        <taxon>Acanthomorphata</taxon>
        <taxon>Ovalentaria</taxon>
        <taxon>Atherinomorphae</taxon>
        <taxon>Cyprinodontiformes</taxon>
        <taxon>Poeciliidae</taxon>
        <taxon>Poeciliinae</taxon>
        <taxon>Xiphophorus</taxon>
    </lineage>
</organism>
<proteinExistence type="predicted"/>
<name>A0A3B5KQV1_9TELE</name>
<sequence length="138" mass="14892">MAQAIFEVLEGMDNQTVLAVQSLLDGQGGVPDPNSQNVSATPAIQPMDDEDVFLCGKCKKQFNSLPGFMTHKREQCQSGAPSLSTVKTHLMYSSLFSSVTWMSPPPSLSSWVDISPSISLSTEKNISNPHSSMSLSLK</sequence>
<dbReference type="Ensembl" id="ENSXCOT00000000011.1">
    <property type="protein sequence ID" value="ENSXCOP00000000011.1"/>
    <property type="gene ID" value="ENSXCOG00000000011.1"/>
</dbReference>
<dbReference type="AlphaFoldDB" id="A0A3B5KQV1"/>
<dbReference type="STRING" id="32473.ENSXCOP00000000011"/>
<keyword evidence="2" id="KW-1185">Reference proteome</keyword>
<reference evidence="1" key="1">
    <citation type="submission" date="2025-08" db="UniProtKB">
        <authorList>
            <consortium name="Ensembl"/>
        </authorList>
    </citation>
    <scope>IDENTIFICATION</scope>
</reference>
<evidence type="ECO:0000313" key="1">
    <source>
        <dbReference type="Ensembl" id="ENSXCOP00000000011.1"/>
    </source>
</evidence>